<evidence type="ECO:0000313" key="2">
    <source>
        <dbReference type="Proteomes" id="UP000017861"/>
    </source>
</evidence>
<dbReference type="EMBL" id="AYLP01000727">
    <property type="protein sequence ID" value="ESS55655.1"/>
    <property type="molecule type" value="Genomic_DNA"/>
</dbReference>
<dbReference type="AlphaFoldDB" id="V5A4H5"/>
<sequence>MDTEPNSTQSHAVLHTRRKGDAGCALPLLPPHGHGRRQQPPHATASMHCKRSIQIHRNVHLVCVVVCACRNTKQTSRKEGVEYVEGRKKCTAEVRNGSNKKKTAQTHDCTAVQAAAIHTRFIENKKNVPLRLTQTPSHKLIINKKKSSITVPNKFKKAAGCRVATPNCLYIFCPKRN</sequence>
<proteinExistence type="predicted"/>
<name>V5A4H5_TRYCR</name>
<accession>V5A4H5</accession>
<dbReference type="OrthoDB" id="10464869at2759"/>
<protein>
    <submittedName>
        <fullName evidence="1">Uncharacterized protein</fullName>
    </submittedName>
</protein>
<organism evidence="1 2">
    <name type="scientific">Trypanosoma cruzi Dm28c</name>
    <dbReference type="NCBI Taxonomy" id="1416333"/>
    <lineage>
        <taxon>Eukaryota</taxon>
        <taxon>Discoba</taxon>
        <taxon>Euglenozoa</taxon>
        <taxon>Kinetoplastea</taxon>
        <taxon>Metakinetoplastina</taxon>
        <taxon>Trypanosomatida</taxon>
        <taxon>Trypanosomatidae</taxon>
        <taxon>Trypanosoma</taxon>
        <taxon>Schizotrypanum</taxon>
    </lineage>
</organism>
<dbReference type="VEuPathDB" id="TriTrypDB:TCDM_12860"/>
<evidence type="ECO:0000313" key="1">
    <source>
        <dbReference type="EMBL" id="ESS55655.1"/>
    </source>
</evidence>
<reference evidence="1 2" key="1">
    <citation type="journal article" date="2014" name="Genome Announc.">
        <title>Trypanosoma cruzi Clone Dm28c Draft Genome Sequence.</title>
        <authorList>
            <person name="Grisard E.C."/>
            <person name="Teixeira S.M."/>
            <person name="de Almeida L.G."/>
            <person name="Stoco P.H."/>
            <person name="Gerber A.L."/>
            <person name="Talavera-Lopez C."/>
            <person name="Lima O.C."/>
            <person name="Andersson B."/>
            <person name="de Vasconcelos A.T."/>
        </authorList>
    </citation>
    <scope>NUCLEOTIDE SEQUENCE [LARGE SCALE GENOMIC DNA]</scope>
    <source>
        <strain evidence="1 2">Dm28c</strain>
    </source>
</reference>
<gene>
    <name evidence="1" type="ORF">TCDM_12860</name>
</gene>
<comment type="caution">
    <text evidence="1">The sequence shown here is derived from an EMBL/GenBank/DDBJ whole genome shotgun (WGS) entry which is preliminary data.</text>
</comment>
<dbReference type="Proteomes" id="UP000017861">
    <property type="component" value="Unassembled WGS sequence"/>
</dbReference>